<evidence type="ECO:0000313" key="1">
    <source>
        <dbReference type="EMBL" id="RXK14786.1"/>
    </source>
</evidence>
<dbReference type="AlphaFoldDB" id="A0AAX2AH14"/>
<proteinExistence type="predicted"/>
<dbReference type="RefSeq" id="WP_196779644.1">
    <property type="nucleotide sequence ID" value="NZ_CP031219.1"/>
</dbReference>
<protein>
    <recommendedName>
        <fullName evidence="3">HNH nuclease domain-containing protein</fullName>
    </recommendedName>
</protein>
<comment type="caution">
    <text evidence="1">The sequence shown here is derived from an EMBL/GenBank/DDBJ whole genome shotgun (WGS) entry which is preliminary data.</text>
</comment>
<evidence type="ECO:0000313" key="2">
    <source>
        <dbReference type="Proteomes" id="UP000290092"/>
    </source>
</evidence>
<dbReference type="EMBL" id="NXID01000052">
    <property type="protein sequence ID" value="RXK14786.1"/>
    <property type="molecule type" value="Genomic_DNA"/>
</dbReference>
<dbReference type="KEGG" id="amyt:AMYT_1605"/>
<dbReference type="Proteomes" id="UP000290092">
    <property type="component" value="Unassembled WGS sequence"/>
</dbReference>
<sequence length="364" mass="44501">MINIPIDSKNIKLRDTHIQKIYFRILRPLIRKRNSIPIVRIEYQLLNWIILNIKDILIGDVSTLRALISNYNNLLTSFPIVSTFNYKKLTVKDLETILEENNLNFRGNKKRDYQRYLLQNRTRVTCLNHILTIQYRDKFYEILEEFFIKFYNDKWDKIKGYDRYFFVMNHNLQTCPYCNRNYIFTVNKKKNRLRPEIDHFYPKSIYPFLAMSFYNLIPCCQICNHTKKDKDAFKDNLKSPYEMNFFDFKFKYKPKNISFYQINKNKYVEERFDIILNKTNSVETNDEYFKLNLLYEQHKDIVLDLLLKKTIYTKSYIKELKENFKLKDDEIYRFLFCNYLKDEDLHKRPLSKLIRDISKDIGLI</sequence>
<organism evidence="1 2">
    <name type="scientific">Malaciobacter mytili LMG 24559</name>
    <dbReference type="NCBI Taxonomy" id="1032238"/>
    <lineage>
        <taxon>Bacteria</taxon>
        <taxon>Pseudomonadati</taxon>
        <taxon>Campylobacterota</taxon>
        <taxon>Epsilonproteobacteria</taxon>
        <taxon>Campylobacterales</taxon>
        <taxon>Arcobacteraceae</taxon>
        <taxon>Malaciobacter</taxon>
    </lineage>
</organism>
<keyword evidence="2" id="KW-1185">Reference proteome</keyword>
<accession>A0AAX2AH14</accession>
<dbReference type="Gene3D" id="1.10.30.50">
    <property type="match status" value="1"/>
</dbReference>
<gene>
    <name evidence="1" type="ORF">CP985_12020</name>
</gene>
<reference evidence="1 2" key="1">
    <citation type="submission" date="2017-09" db="EMBL/GenBank/DDBJ databases">
        <title>Genomics of the genus Arcobacter.</title>
        <authorList>
            <person name="Perez-Cataluna A."/>
            <person name="Figueras M.J."/>
            <person name="Salas-Masso N."/>
        </authorList>
    </citation>
    <scope>NUCLEOTIDE SEQUENCE [LARGE SCALE GENOMIC DNA]</scope>
    <source>
        <strain evidence="1 2">CECT 7386</strain>
    </source>
</reference>
<evidence type="ECO:0008006" key="3">
    <source>
        <dbReference type="Google" id="ProtNLM"/>
    </source>
</evidence>
<name>A0AAX2AH14_9BACT</name>